<keyword evidence="1" id="KW-0732">Signal</keyword>
<feature type="chain" id="PRO_5001517203" evidence="1">
    <location>
        <begin position="20"/>
        <end position="180"/>
    </location>
</feature>
<dbReference type="AlphaFoldDB" id="A0A023FQH0"/>
<organism evidence="2">
    <name type="scientific">Amblyomma cajennense</name>
    <name type="common">Cayenne tick</name>
    <name type="synonym">Acarus cajennensis</name>
    <dbReference type="NCBI Taxonomy" id="34607"/>
    <lineage>
        <taxon>Eukaryota</taxon>
        <taxon>Metazoa</taxon>
        <taxon>Ecdysozoa</taxon>
        <taxon>Arthropoda</taxon>
        <taxon>Chelicerata</taxon>
        <taxon>Arachnida</taxon>
        <taxon>Acari</taxon>
        <taxon>Parasitiformes</taxon>
        <taxon>Ixodida</taxon>
        <taxon>Ixodoidea</taxon>
        <taxon>Ixodidae</taxon>
        <taxon>Amblyomminae</taxon>
        <taxon>Amblyomma</taxon>
    </lineage>
</organism>
<evidence type="ECO:0000256" key="1">
    <source>
        <dbReference type="SAM" id="SignalP"/>
    </source>
</evidence>
<name>A0A023FQH0_AMBCJ</name>
<sequence>MKQIIFAVFLIGCAALAASSNSAGENERTLDLVIDQESKRIGVEAIQVGEVLRAIARGLRETARPEDQAENETEEYFIKKLWKKTKNAVKKIGKGIEQGVKGVVTSKAADIVKKFLQDKLGVYALEDGKTYKEFRQDLAQEFDRLGGNLVVKGAQLCQCSGRRKLDEREKSFVQGVVDAL</sequence>
<proteinExistence type="evidence at transcript level"/>
<dbReference type="EMBL" id="GBBK01000440">
    <property type="protein sequence ID" value="JAC24042.1"/>
    <property type="molecule type" value="mRNA"/>
</dbReference>
<evidence type="ECO:0000313" key="2">
    <source>
        <dbReference type="EMBL" id="JAC24042.1"/>
    </source>
</evidence>
<accession>A0A023FQH0</accession>
<reference evidence="2" key="1">
    <citation type="submission" date="2014-03" db="EMBL/GenBank/DDBJ databases">
        <title>The sialotranscriptome of Amblyomma triste, Amblyomma parvum and Amblyomma cajennense ticks, uncovered by 454-based RNA-seq.</title>
        <authorList>
            <person name="Garcia G.R."/>
            <person name="Gardinassi L.G."/>
            <person name="Ribeiro J.M."/>
            <person name="Anatriello E."/>
            <person name="Ferreira B.R."/>
            <person name="Moreira H.N."/>
            <person name="Mafra C."/>
            <person name="Olegario M.M."/>
            <person name="Szabo P.J."/>
            <person name="Miranda-Santos I.K."/>
            <person name="Maruyama S.R."/>
        </authorList>
    </citation>
    <scope>NUCLEOTIDE SEQUENCE</scope>
    <source>
        <strain evidence="2">Uberlandia</strain>
        <tissue evidence="2">Salivary glands</tissue>
    </source>
</reference>
<feature type="signal peptide" evidence="1">
    <location>
        <begin position="1"/>
        <end position="19"/>
    </location>
</feature>
<protein>
    <submittedName>
        <fullName evidence="2">Putative secreted protein</fullName>
    </submittedName>
</protein>